<organism evidence="2 3">
    <name type="scientific">Knoellia flava</name>
    <dbReference type="NCBI Taxonomy" id="913969"/>
    <lineage>
        <taxon>Bacteria</taxon>
        <taxon>Bacillati</taxon>
        <taxon>Actinomycetota</taxon>
        <taxon>Actinomycetes</taxon>
        <taxon>Micrococcales</taxon>
        <taxon>Intrasporangiaceae</taxon>
        <taxon>Knoellia</taxon>
    </lineage>
</organism>
<evidence type="ECO:0000313" key="2">
    <source>
        <dbReference type="EMBL" id="GGB82217.1"/>
    </source>
</evidence>
<protein>
    <submittedName>
        <fullName evidence="2">Coagulation factor 5/8 type</fullName>
    </submittedName>
</protein>
<evidence type="ECO:0000256" key="1">
    <source>
        <dbReference type="SAM" id="SignalP"/>
    </source>
</evidence>
<dbReference type="EMBL" id="BMEA01000002">
    <property type="protein sequence ID" value="GGB82217.1"/>
    <property type="molecule type" value="Genomic_DNA"/>
</dbReference>
<dbReference type="InterPro" id="IPR059186">
    <property type="entry name" value="SACTE_4363"/>
</dbReference>
<name>A0A8H9FVM1_9MICO</name>
<dbReference type="SUPFAM" id="SSF51126">
    <property type="entry name" value="Pectin lyase-like"/>
    <property type="match status" value="1"/>
</dbReference>
<dbReference type="RefSeq" id="WP_035948700.1">
    <property type="nucleotide sequence ID" value="NZ_BMEA01000002.1"/>
</dbReference>
<reference evidence="2" key="2">
    <citation type="submission" date="2020-09" db="EMBL/GenBank/DDBJ databases">
        <authorList>
            <person name="Sun Q."/>
            <person name="Zhou Y."/>
        </authorList>
    </citation>
    <scope>NUCLEOTIDE SEQUENCE</scope>
    <source>
        <strain evidence="2">CGMCC 1.10749</strain>
    </source>
</reference>
<gene>
    <name evidence="2" type="ORF">GCM10011314_22300</name>
</gene>
<dbReference type="InterPro" id="IPR012334">
    <property type="entry name" value="Pectin_lyas_fold"/>
</dbReference>
<proteinExistence type="predicted"/>
<dbReference type="CDD" id="cd23669">
    <property type="entry name" value="GH55_SacteLam55A-like"/>
    <property type="match status" value="1"/>
</dbReference>
<dbReference type="InterPro" id="IPR006311">
    <property type="entry name" value="TAT_signal"/>
</dbReference>
<feature type="signal peptide" evidence="1">
    <location>
        <begin position="1"/>
        <end position="27"/>
    </location>
</feature>
<evidence type="ECO:0000313" key="3">
    <source>
        <dbReference type="Proteomes" id="UP000628079"/>
    </source>
</evidence>
<dbReference type="Proteomes" id="UP000628079">
    <property type="component" value="Unassembled WGS sequence"/>
</dbReference>
<sequence>MPHLPAPRPQRARRLLALLATGTLALAAALVTGPAAGAAAGAAPAVARGVAAAPPAPIADLGPRVVVFDPSMTVAEIQARADAIHAQQVDDEMGSARWSLLFRPGTYGSATQPLQIKVGYYTEVAGLGASPSDTVINGKVEVYNRCLPEAPSQPYCVALNNFWRSLSNLTIQVNGAGQDGCRASANFWAVSQASSMRRVDVRGGNLSLMDYCTAGPQFASGGFIANARTEFVINGSQQQWITRNSELGGWSNGVWNQVFAGTVGAPSEQGFPNPPYTTLERTPVSREKPYLWVDGSGAWQVQVPAARSESRGTDWAGGATSGRTLPLSAFHVATPADSATELASQLARGKHLLLTPGIYDVDRSLVIRRDDTVVLGMGQATLTAVGGAVPIVVERRAQGVVVAGVTIDAGTTLSPALMQVGRPGPAAASGTGPAGIPSTTLSDVYFRVGGPHVGKADVSLQVDADDVLIDHAWVWRADHGIEAFTAGAVGDTDRWRTNTGRVGLVVNGDRVRATGLFVEHYQQHNTIWNGEDGEVVLYQNELPYDPPSQADWNRPDGTRGWTGYKVADDVTRHRLYGGGVYVYNRNDQSIVTERGFQVPEREGVRLHHVLTVNLDAGAIEHVVNDVGDRVDSTRSGQPSYVVDYPVP</sequence>
<reference evidence="2" key="1">
    <citation type="journal article" date="2014" name="Int. J. Syst. Evol. Microbiol.">
        <title>Complete genome sequence of Corynebacterium casei LMG S-19264T (=DSM 44701T), isolated from a smear-ripened cheese.</title>
        <authorList>
            <consortium name="US DOE Joint Genome Institute (JGI-PGF)"/>
            <person name="Walter F."/>
            <person name="Albersmeier A."/>
            <person name="Kalinowski J."/>
            <person name="Ruckert C."/>
        </authorList>
    </citation>
    <scope>NUCLEOTIDE SEQUENCE</scope>
    <source>
        <strain evidence="2">CGMCC 1.10749</strain>
    </source>
</reference>
<dbReference type="InterPro" id="IPR011050">
    <property type="entry name" value="Pectin_lyase_fold/virulence"/>
</dbReference>
<dbReference type="PROSITE" id="PS51318">
    <property type="entry name" value="TAT"/>
    <property type="match status" value="1"/>
</dbReference>
<feature type="chain" id="PRO_5038539575" evidence="1">
    <location>
        <begin position="28"/>
        <end position="647"/>
    </location>
</feature>
<comment type="caution">
    <text evidence="2">The sequence shown here is derived from an EMBL/GenBank/DDBJ whole genome shotgun (WGS) entry which is preliminary data.</text>
</comment>
<keyword evidence="1" id="KW-0732">Signal</keyword>
<dbReference type="Gene3D" id="2.160.20.10">
    <property type="entry name" value="Single-stranded right-handed beta-helix, Pectin lyase-like"/>
    <property type="match status" value="2"/>
</dbReference>
<dbReference type="AlphaFoldDB" id="A0A8H9FVM1"/>
<accession>A0A8H9FVM1</accession>